<dbReference type="GO" id="GO:0008422">
    <property type="term" value="F:beta-glucosidase activity"/>
    <property type="evidence" value="ECO:0000318"/>
    <property type="project" value="GO_Central"/>
</dbReference>
<proteinExistence type="predicted"/>
<dbReference type="InterPro" id="IPR008928">
    <property type="entry name" value="6-hairpin_glycosidase_sf"/>
</dbReference>
<dbReference type="eggNOG" id="ENOG502R0T2">
    <property type="taxonomic scope" value="Eukaryota"/>
</dbReference>
<dbReference type="InterPro" id="IPR006775">
    <property type="entry name" value="GH116_catalytic"/>
</dbReference>
<feature type="domain" description="Glycosyl-hydrolase family 116 N-terminal" evidence="2">
    <location>
        <begin position="52"/>
        <end position="139"/>
    </location>
</feature>
<dbReference type="OrthoDB" id="6019299at2759"/>
<dbReference type="InterPro" id="IPR052566">
    <property type="entry name" value="Non-lysos_glucosylceramidase"/>
</dbReference>
<accession>A7SCW0</accession>
<feature type="domain" description="Glycosyl-hydrolase family 116 catalytic region" evidence="1">
    <location>
        <begin position="277"/>
        <end position="521"/>
    </location>
</feature>
<sequence>MPLHAWAHGIVSGVKGRWSVDQKRSMLTLERPGFFPQSGSTTLHPVRDSEKDVSFGVSNDFDAIWKNFTKLGEAGPPNTSHFGLHGASTISTTLTPGQSTTLTIIMSWYYPHRDQAKVRIGNFYNNFLKSSRGAASIMRKDLLLSINNIRDWQSPVLSVRTPPMKDGATSSKKVNRLPEWLQDMLLNSASFWRSAFWTEDGRFRQWEAFDCNDVDAIHNDVHRILPYMLFYPETVRHLLNSWAANQYSNGRMQEALTEGCLGSTGKLDYAGGRVMSDSSALFVVEVYHYFKWTGDSALLRRLWPNVKRAVTWLIGESTKGTGLPFRKVSTYDLVGIDKYDHVMYEAGVFLLALRAAQHLAVHLKDKPFNATTTHALIRATQLVDVTLWNEERQFYRAWWDSEYGASDWIMSDSLYGQVWANTLGLGKLLPEEKMKVHLQNEIKYNDSPYGLRVISIGEPAMSLEDTAYVLTHRVPGCSSLENITKHNSIWMGADADWSSLMISLGADPHLSLKQAKKSLDHWRSELHDQWNIHGLISSDGYGQDGLPWATSHYNSHLVIWHLPLAISGQQYSAPDKTLTFKPKFDIPFELPFFTPTASGVIAGSYERSGQEFEEMFTFRVTSGFINLKRLAILDSYYGNGEIRLKKDSLVTWSRPKENVASILREL</sequence>
<dbReference type="OMA" id="WATSHYN"/>
<dbReference type="Pfam" id="PF12215">
    <property type="entry name" value="Glyco_hydr_116N"/>
    <property type="match status" value="1"/>
</dbReference>
<evidence type="ECO:0000259" key="2">
    <source>
        <dbReference type="Pfam" id="PF12215"/>
    </source>
</evidence>
<dbReference type="EMBL" id="DS469625">
    <property type="protein sequence ID" value="EDO38473.1"/>
    <property type="molecule type" value="Genomic_DNA"/>
</dbReference>
<dbReference type="InterPro" id="IPR012341">
    <property type="entry name" value="6hp_glycosidase-like_sf"/>
</dbReference>
<reference evidence="3 4" key="1">
    <citation type="journal article" date="2007" name="Science">
        <title>Sea anemone genome reveals ancestral eumetazoan gene repertoire and genomic organization.</title>
        <authorList>
            <person name="Putnam N.H."/>
            <person name="Srivastava M."/>
            <person name="Hellsten U."/>
            <person name="Dirks B."/>
            <person name="Chapman J."/>
            <person name="Salamov A."/>
            <person name="Terry A."/>
            <person name="Shapiro H."/>
            <person name="Lindquist E."/>
            <person name="Kapitonov V.V."/>
            <person name="Jurka J."/>
            <person name="Genikhovich G."/>
            <person name="Grigoriev I.V."/>
            <person name="Lucas S.M."/>
            <person name="Steele R.E."/>
            <person name="Finnerty J.R."/>
            <person name="Technau U."/>
            <person name="Martindale M.Q."/>
            <person name="Rokhsar D.S."/>
        </authorList>
    </citation>
    <scope>NUCLEOTIDE SEQUENCE [LARGE SCALE GENOMIC DNA]</scope>
    <source>
        <strain evidence="4">CH2 X CH6</strain>
    </source>
</reference>
<dbReference type="SUPFAM" id="SSF48208">
    <property type="entry name" value="Six-hairpin glycosidases"/>
    <property type="match status" value="1"/>
</dbReference>
<dbReference type="InParanoid" id="A7SCW0"/>
<dbReference type="PhylomeDB" id="A7SCW0"/>
<dbReference type="HOGENOM" id="CLU_015579_0_0_1"/>
<evidence type="ECO:0000259" key="1">
    <source>
        <dbReference type="Pfam" id="PF04685"/>
    </source>
</evidence>
<dbReference type="PANTHER" id="PTHR12654">
    <property type="entry name" value="BILE ACID BETA-GLUCOSIDASE-RELATED"/>
    <property type="match status" value="1"/>
</dbReference>
<protein>
    <submittedName>
        <fullName evidence="3">Uncharacterized protein</fullName>
    </submittedName>
</protein>
<dbReference type="PANTHER" id="PTHR12654:SF0">
    <property type="entry name" value="NON-LYSOSOMAL GLUCOSYLCERAMIDASE"/>
    <property type="match status" value="1"/>
</dbReference>
<dbReference type="Proteomes" id="UP000001593">
    <property type="component" value="Unassembled WGS sequence"/>
</dbReference>
<gene>
    <name evidence="3" type="ORF">NEMVEDRAFT_v1g210296</name>
</gene>
<organism evidence="3 4">
    <name type="scientific">Nematostella vectensis</name>
    <name type="common">Starlet sea anemone</name>
    <dbReference type="NCBI Taxonomy" id="45351"/>
    <lineage>
        <taxon>Eukaryota</taxon>
        <taxon>Metazoa</taxon>
        <taxon>Cnidaria</taxon>
        <taxon>Anthozoa</taxon>
        <taxon>Hexacorallia</taxon>
        <taxon>Actiniaria</taxon>
        <taxon>Edwardsiidae</taxon>
        <taxon>Nematostella</taxon>
    </lineage>
</organism>
<dbReference type="Gene3D" id="1.50.10.10">
    <property type="match status" value="1"/>
</dbReference>
<dbReference type="STRING" id="45351.A7SCW0"/>
<evidence type="ECO:0000313" key="4">
    <source>
        <dbReference type="Proteomes" id="UP000001593"/>
    </source>
</evidence>
<dbReference type="KEGG" id="nve:5510087"/>
<dbReference type="Pfam" id="PF04685">
    <property type="entry name" value="DUF608"/>
    <property type="match status" value="1"/>
</dbReference>
<evidence type="ECO:0000313" key="3">
    <source>
        <dbReference type="EMBL" id="EDO38473.1"/>
    </source>
</evidence>
<keyword evidence="4" id="KW-1185">Reference proteome</keyword>
<dbReference type="InterPro" id="IPR024462">
    <property type="entry name" value="GH116_N"/>
</dbReference>
<dbReference type="GO" id="GO:0005975">
    <property type="term" value="P:carbohydrate metabolic process"/>
    <property type="evidence" value="ECO:0007669"/>
    <property type="project" value="InterPro"/>
</dbReference>
<name>A7SCW0_NEMVE</name>
<dbReference type="AlphaFoldDB" id="A7SCW0"/>